<keyword evidence="7" id="KW-1185">Reference proteome</keyword>
<keyword evidence="1 6" id="KW-0808">Transferase</keyword>
<dbReference type="PROSITE" id="PS51459">
    <property type="entry name" value="FIDO"/>
    <property type="match status" value="1"/>
</dbReference>
<dbReference type="Pfam" id="PF02661">
    <property type="entry name" value="Fic"/>
    <property type="match status" value="1"/>
</dbReference>
<reference evidence="6 7" key="1">
    <citation type="submission" date="2016-12" db="EMBL/GenBank/DDBJ databases">
        <authorList>
            <person name="Song W.-J."/>
            <person name="Kurnit D.M."/>
        </authorList>
    </citation>
    <scope>NUCLEOTIDE SEQUENCE [LARGE SCALE GENOMIC DNA]</scope>
    <source>
        <strain evidence="6 7">IMCC3135</strain>
    </source>
</reference>
<dbReference type="Gene3D" id="1.10.3290.10">
    <property type="entry name" value="Fido-like domain"/>
    <property type="match status" value="1"/>
</dbReference>
<dbReference type="GO" id="GO:0042803">
    <property type="term" value="F:protein homodimerization activity"/>
    <property type="evidence" value="ECO:0007669"/>
    <property type="project" value="UniProtKB-UniRule"/>
</dbReference>
<evidence type="ECO:0000256" key="4">
    <source>
        <dbReference type="PIRSR" id="PIRSR640198-2"/>
    </source>
</evidence>
<feature type="binding site" evidence="2">
    <location>
        <position position="258"/>
    </location>
    <ligand>
        <name>ATP</name>
        <dbReference type="ChEBI" id="CHEBI:30616"/>
    </ligand>
</feature>
<evidence type="ECO:0000259" key="5">
    <source>
        <dbReference type="PROSITE" id="PS51459"/>
    </source>
</evidence>
<feature type="binding site" evidence="2">
    <location>
        <position position="216"/>
    </location>
    <ligand>
        <name>ATP</name>
        <dbReference type="ChEBI" id="CHEBI:30616"/>
    </ligand>
</feature>
<dbReference type="InterPro" id="IPR040198">
    <property type="entry name" value="Fido_containing"/>
</dbReference>
<keyword evidence="1 2" id="KW-0067">ATP-binding</keyword>
<accession>A0A2Z2NSW3</accession>
<gene>
    <name evidence="6" type="primary">fic</name>
    <name evidence="6" type="ORF">IMCC3135_02820</name>
</gene>
<feature type="active site" evidence="3">
    <location>
        <position position="216"/>
    </location>
</feature>
<dbReference type="PANTHER" id="PTHR13504:SF38">
    <property type="entry name" value="FIDO DOMAIN-CONTAINING PROTEIN"/>
    <property type="match status" value="1"/>
</dbReference>
<dbReference type="KEGG" id="gai:IMCC3135_02820"/>
<dbReference type="Pfam" id="PF13784">
    <property type="entry name" value="Fic_N"/>
    <property type="match status" value="1"/>
</dbReference>
<protein>
    <recommendedName>
        <fullName evidence="1">Protein adenylyltransferase</fullName>
        <ecNumber evidence="1">2.7.7.108</ecNumber>
    </recommendedName>
    <alternativeName>
        <fullName evidence="1">AMPylator</fullName>
    </alternativeName>
</protein>
<dbReference type="PIRSF" id="PIRSF038925">
    <property type="entry name" value="AMP-prot_trans"/>
    <property type="match status" value="1"/>
</dbReference>
<sequence>MKRGLQGRYVESSTLGETVRAYVPAPLPPTPPIDWNSKTREIFDQALLALGRLDSASTLLPDVQLFLYMYVRKEAVVSSMIEGTQSSLSDLMLFELDEIPGVPTADVREVSNYVAALDHGLNRLSDGFPLSLRLIREIHEILLQGSRGGKFSPGEFRTSQNWIGGSRPGNARFVPPPVQELTGCLSELEKFINDQPDKTSTVLKAALAHVQFETIHPFLDGNGRLGRLLITLILCDQGVLHLPLLYISLYFKTHRQQYYDLLNAVREDGDWEAWLEYFAQAVITTATQATDTAKRLHELSLKDRDLISTLGRAAPATLNVHRAFMERPIATSPFIVSKTGISAATVNKSLERLQQLGLVEEMTSQQRNRVFCYRGYISVINEGTELPS</sequence>
<dbReference type="InterPro" id="IPR026287">
    <property type="entry name" value="SoFic-like"/>
</dbReference>
<evidence type="ECO:0000313" key="7">
    <source>
        <dbReference type="Proteomes" id="UP000250079"/>
    </source>
</evidence>
<dbReference type="EMBL" id="CP018632">
    <property type="protein sequence ID" value="ASJ70677.1"/>
    <property type="molecule type" value="Genomic_DNA"/>
</dbReference>
<dbReference type="RefSeq" id="WP_088916194.1">
    <property type="nucleotide sequence ID" value="NZ_CP018632.1"/>
</dbReference>
<feature type="binding site" evidence="2">
    <location>
        <position position="82"/>
    </location>
    <ligand>
        <name>ATP</name>
        <dbReference type="ChEBI" id="CHEBI:30616"/>
    </ligand>
</feature>
<feature type="binding site" evidence="4">
    <location>
        <begin position="258"/>
        <end position="259"/>
    </location>
    <ligand>
        <name>ATP</name>
        <dbReference type="ChEBI" id="CHEBI:30616"/>
    </ligand>
</feature>
<feature type="binding site" evidence="2">
    <location>
        <begin position="221"/>
        <end position="227"/>
    </location>
    <ligand>
        <name>ATP</name>
        <dbReference type="ChEBI" id="CHEBI:30616"/>
    </ligand>
</feature>
<dbReference type="SUPFAM" id="SSF140931">
    <property type="entry name" value="Fic-like"/>
    <property type="match status" value="1"/>
</dbReference>
<comment type="function">
    <text evidence="1">Adenylyltransferase that mediates the addition of adenosine 5'-monophosphate (AMP) to specific residues of target proteins.</text>
</comment>
<dbReference type="OrthoDB" id="9807853at2"/>
<keyword evidence="1 6" id="KW-0548">Nucleotidyltransferase</keyword>
<dbReference type="InterPro" id="IPR036597">
    <property type="entry name" value="Fido-like_dom_sf"/>
</dbReference>
<comment type="catalytic activity">
    <reaction evidence="1">
        <text>L-tyrosyl-[protein] + ATP = O-(5'-adenylyl)-L-tyrosyl-[protein] + diphosphate</text>
        <dbReference type="Rhea" id="RHEA:54288"/>
        <dbReference type="Rhea" id="RHEA-COMP:10136"/>
        <dbReference type="Rhea" id="RHEA-COMP:13846"/>
        <dbReference type="ChEBI" id="CHEBI:30616"/>
        <dbReference type="ChEBI" id="CHEBI:33019"/>
        <dbReference type="ChEBI" id="CHEBI:46858"/>
        <dbReference type="ChEBI" id="CHEBI:83624"/>
        <dbReference type="EC" id="2.7.7.108"/>
    </reaction>
</comment>
<comment type="catalytic activity">
    <reaction evidence="1">
        <text>L-threonyl-[protein] + ATP = 3-O-(5'-adenylyl)-L-threonyl-[protein] + diphosphate</text>
        <dbReference type="Rhea" id="RHEA:54292"/>
        <dbReference type="Rhea" id="RHEA-COMP:11060"/>
        <dbReference type="Rhea" id="RHEA-COMP:13847"/>
        <dbReference type="ChEBI" id="CHEBI:30013"/>
        <dbReference type="ChEBI" id="CHEBI:30616"/>
        <dbReference type="ChEBI" id="CHEBI:33019"/>
        <dbReference type="ChEBI" id="CHEBI:138113"/>
        <dbReference type="EC" id="2.7.7.108"/>
    </reaction>
</comment>
<evidence type="ECO:0000313" key="6">
    <source>
        <dbReference type="EMBL" id="ASJ70677.1"/>
    </source>
</evidence>
<evidence type="ECO:0000256" key="1">
    <source>
        <dbReference type="PIRNR" id="PIRNR038925"/>
    </source>
</evidence>
<keyword evidence="1 2" id="KW-0547">Nucleotide-binding</keyword>
<dbReference type="InterPro" id="IPR003812">
    <property type="entry name" value="Fido"/>
</dbReference>
<feature type="domain" description="Fido" evidence="5">
    <location>
        <begin position="130"/>
        <end position="280"/>
    </location>
</feature>
<evidence type="ECO:0000256" key="2">
    <source>
        <dbReference type="PIRSR" id="PIRSR038925-1"/>
    </source>
</evidence>
<feature type="binding site" evidence="4">
    <location>
        <begin position="220"/>
        <end position="227"/>
    </location>
    <ligand>
        <name>ATP</name>
        <dbReference type="ChEBI" id="CHEBI:30616"/>
    </ligand>
</feature>
<dbReference type="GO" id="GO:0005524">
    <property type="term" value="F:ATP binding"/>
    <property type="evidence" value="ECO:0007669"/>
    <property type="project" value="UniProtKB-UniRule"/>
</dbReference>
<name>A0A2Z2NSW3_9GAMM</name>
<dbReference type="GO" id="GO:0000287">
    <property type="term" value="F:magnesium ion binding"/>
    <property type="evidence" value="ECO:0007669"/>
    <property type="project" value="UniProtKB-UniRule"/>
</dbReference>
<dbReference type="Proteomes" id="UP000250079">
    <property type="component" value="Chromosome"/>
</dbReference>
<dbReference type="EC" id="2.7.7.108" evidence="1"/>
<comment type="subunit">
    <text evidence="1">Homodimer.</text>
</comment>
<organism evidence="6 7">
    <name type="scientific">Granulosicoccus antarcticus IMCC3135</name>
    <dbReference type="NCBI Taxonomy" id="1192854"/>
    <lineage>
        <taxon>Bacteria</taxon>
        <taxon>Pseudomonadati</taxon>
        <taxon>Pseudomonadota</taxon>
        <taxon>Gammaproteobacteria</taxon>
        <taxon>Chromatiales</taxon>
        <taxon>Granulosicoccaceae</taxon>
        <taxon>Granulosicoccus</taxon>
    </lineage>
</organism>
<dbReference type="PANTHER" id="PTHR13504">
    <property type="entry name" value="FIDO DOMAIN-CONTAINING PROTEIN DDB_G0283145"/>
    <property type="match status" value="1"/>
</dbReference>
<evidence type="ECO:0000256" key="3">
    <source>
        <dbReference type="PIRSR" id="PIRSR640198-1"/>
    </source>
</evidence>
<dbReference type="AlphaFoldDB" id="A0A2Z2NSW3"/>
<proteinExistence type="predicted"/>
<dbReference type="GO" id="GO:0070733">
    <property type="term" value="F:AMPylase activity"/>
    <property type="evidence" value="ECO:0007669"/>
    <property type="project" value="UniProtKB-UniRule"/>
</dbReference>
<dbReference type="InterPro" id="IPR025758">
    <property type="entry name" value="Fic/DOC_N"/>
</dbReference>